<evidence type="ECO:0000313" key="3">
    <source>
        <dbReference type="Proteomes" id="UP001209570"/>
    </source>
</evidence>
<proteinExistence type="predicted"/>
<name>A0AAD5LRU1_PYTIN</name>
<accession>A0AAD5LRU1</accession>
<feature type="region of interest" description="Disordered" evidence="1">
    <location>
        <begin position="416"/>
        <end position="438"/>
    </location>
</feature>
<evidence type="ECO:0008006" key="4">
    <source>
        <dbReference type="Google" id="ProtNLM"/>
    </source>
</evidence>
<dbReference type="EMBL" id="JAKCXM010000906">
    <property type="protein sequence ID" value="KAJ0391660.1"/>
    <property type="molecule type" value="Genomic_DNA"/>
</dbReference>
<evidence type="ECO:0000313" key="2">
    <source>
        <dbReference type="EMBL" id="KAJ0391660.1"/>
    </source>
</evidence>
<dbReference type="PANTHER" id="PTHR40866:SF1">
    <property type="entry name" value="BED-TYPE DOMAIN-CONTAINING PROTEIN"/>
    <property type="match status" value="1"/>
</dbReference>
<comment type="caution">
    <text evidence="2">The sequence shown here is derived from an EMBL/GenBank/DDBJ whole genome shotgun (WGS) entry which is preliminary data.</text>
</comment>
<organism evidence="2 3">
    <name type="scientific">Pythium insidiosum</name>
    <name type="common">Pythiosis disease agent</name>
    <dbReference type="NCBI Taxonomy" id="114742"/>
    <lineage>
        <taxon>Eukaryota</taxon>
        <taxon>Sar</taxon>
        <taxon>Stramenopiles</taxon>
        <taxon>Oomycota</taxon>
        <taxon>Peronosporomycetes</taxon>
        <taxon>Pythiales</taxon>
        <taxon>Pythiaceae</taxon>
        <taxon>Pythium</taxon>
    </lineage>
</organism>
<dbReference type="InterPro" id="IPR012337">
    <property type="entry name" value="RNaseH-like_sf"/>
</dbReference>
<evidence type="ECO:0000256" key="1">
    <source>
        <dbReference type="SAM" id="MobiDB-lite"/>
    </source>
</evidence>
<dbReference type="PANTHER" id="PTHR40866">
    <property type="entry name" value="BED-TYPE DOMAIN-CONTAINING PROTEIN"/>
    <property type="match status" value="1"/>
</dbReference>
<sequence length="517" mass="59056">MASRVPPVALAKVLFTHDGPDYYMCRLCFSRRKQAHGSGYSNLVKQLNRSHASSYEEEFHRFQQREGSLDQYCKVDEFALLVYHWMDWTVGENRELSMCEKPKTRKYTSLKPLACKTLSKYMFAVEEVVQARIKEQLRGKSLGFLIDAWTEDGTHFVAVIAVTNSAKFLLSFSTLEDEADMGADSMNQLLDDMLDTYGIEAKPLCFMVCDHASVNVAIAKKTSVPMIGCASHRLNLAVQEFLVPYETILDKLHKLMTKLNSIKNRHHLREVGGRMPVFRNTTRWSSTFAMINCYMQIREVIPRLERIDERIIDFVPTPRENAKLKGLYEDLNNLESVNKRLQQDHDVSLSDVRLLFAHVVEHYPTTGKYLQPTAAVVKFPDFENGVVKILNDDMRHLTRQERAAVAKLLEPVVETDSASSSATEKPRESFADAALSRSKTREATPRVDLQWIPATSNDVERLFSRAGLVYSSLRRAMNPATLETIMFLSFNRTWWDASAVAQGIEAKKARKRQRPTL</sequence>
<dbReference type="SUPFAM" id="SSF53098">
    <property type="entry name" value="Ribonuclease H-like"/>
    <property type="match status" value="1"/>
</dbReference>
<keyword evidence="3" id="KW-1185">Reference proteome</keyword>
<gene>
    <name evidence="2" type="ORF">P43SY_011507</name>
</gene>
<dbReference type="Proteomes" id="UP001209570">
    <property type="component" value="Unassembled WGS sequence"/>
</dbReference>
<protein>
    <recommendedName>
        <fullName evidence="4">HAT C-terminal dimerisation domain-containing protein</fullName>
    </recommendedName>
</protein>
<reference evidence="2" key="1">
    <citation type="submission" date="2021-12" db="EMBL/GenBank/DDBJ databases">
        <title>Prjna785345.</title>
        <authorList>
            <person name="Rujirawat T."/>
            <person name="Krajaejun T."/>
        </authorList>
    </citation>
    <scope>NUCLEOTIDE SEQUENCE</scope>
    <source>
        <strain evidence="2">Pi057C3</strain>
    </source>
</reference>
<dbReference type="AlphaFoldDB" id="A0AAD5LRU1"/>